<dbReference type="InterPro" id="IPR010994">
    <property type="entry name" value="RuvA_2-like"/>
</dbReference>
<dbReference type="EMBL" id="DMZY01000043">
    <property type="protein sequence ID" value="HAV91823.1"/>
    <property type="molecule type" value="Genomic_DNA"/>
</dbReference>
<protein>
    <recommendedName>
        <fullName evidence="3">Helix-hairpin-helix domain-containing protein</fullName>
    </recommendedName>
</protein>
<dbReference type="Gene3D" id="1.10.150.280">
    <property type="entry name" value="AF1531-like domain"/>
    <property type="match status" value="1"/>
</dbReference>
<sequence length="805" mass="93197">MKRILIFLMLIFGVFIYSEKIDINNRPLTDLDSLMIPEEVIINIKNYIDLRGEIKSIYELSRLEGVDSEIFKIIKASVSVYPDTTVDSTSIYLIRLQDRLASEESPTEGAIDLWGELLMKKLNINTADANDLMLLEGVNLTDAEAILKSREKNKNFRYPNDVRRSENLTYFTWSRIRNYIGFTDYNKTLDFSGYYRMKLRFSNDDTYDYSSYTSLQNELATRLKDLEVAHPDSVNLRSTLLDAGVSNEDIDSLSARIKREYNDIDSMDLNGDIINKANVQFGKYLKSGLLVSKYSGVEEYRYKGFVAFTELPFIDNLILGNYRVTLGQGLVMDNTDEYRSRRLDPNQGLFTDLTESYATKFTGAALNGKAWRFNYIAFVSKEKRDAILNSDGTVNMPLLSRTDIRDFENNYDEITAGGRLGFALGNFLHLPLVTEIGLSGYNSKYDRNFRTDTLTLDIPFDGDNISVPVYLHQANQDFRRVFGVDFRTAYKNLSFEGEGALQDSFIAVVLKTNIIFDNFYLKSLLRHYDVGFDNLYARPFSEQARFDDTELEKTYRLIDPLFTFLLEDSRPKSEEGIYLETRYRITEKLTFNYCYLDLWKTLDYNLYNYRFQGEIEARPVFPIRIRLKYKFQEKNLYKDIVSTHSRTSETSLRIFATLDNGDYVNFESRYGMVTLTPSIRYAENIFIDGSFLSGSYEKNINDYFSVLGGFAVWKTDGMSQWIFEDNSIDFLYGDGNKLYMTFIDRISDLVSIRMKVSLKNQEVNHAGIEALADQLKYADTDYTRIGSFVDNSNLLGINVQMDLRW</sequence>
<reference evidence="1 2" key="1">
    <citation type="journal article" date="2018" name="Nat. Biotechnol.">
        <title>A standardized bacterial taxonomy based on genome phylogeny substantially revises the tree of life.</title>
        <authorList>
            <person name="Parks D.H."/>
            <person name="Chuvochina M."/>
            <person name="Waite D.W."/>
            <person name="Rinke C."/>
            <person name="Skarshewski A."/>
            <person name="Chaumeil P.A."/>
            <person name="Hugenholtz P."/>
        </authorList>
    </citation>
    <scope>NUCLEOTIDE SEQUENCE [LARGE SCALE GENOMIC DNA]</scope>
    <source>
        <strain evidence="1">UBA9956</strain>
    </source>
</reference>
<evidence type="ECO:0000313" key="2">
    <source>
        <dbReference type="Proteomes" id="UP000264062"/>
    </source>
</evidence>
<dbReference type="Proteomes" id="UP000264062">
    <property type="component" value="Unassembled WGS sequence"/>
</dbReference>
<accession>A0A350H8F7</accession>
<dbReference type="Pfam" id="PF12836">
    <property type="entry name" value="HHH_3"/>
    <property type="match status" value="1"/>
</dbReference>
<comment type="caution">
    <text evidence="1">The sequence shown here is derived from an EMBL/GenBank/DDBJ whole genome shotgun (WGS) entry which is preliminary data.</text>
</comment>
<proteinExistence type="predicted"/>
<dbReference type="AlphaFoldDB" id="A0A350H8F7"/>
<name>A0A350H8F7_UNCW3</name>
<evidence type="ECO:0000313" key="1">
    <source>
        <dbReference type="EMBL" id="HAV91823.1"/>
    </source>
</evidence>
<gene>
    <name evidence="1" type="ORF">DCW38_01400</name>
</gene>
<organism evidence="1 2">
    <name type="scientific">candidate division WOR-3 bacterium</name>
    <dbReference type="NCBI Taxonomy" id="2052148"/>
    <lineage>
        <taxon>Bacteria</taxon>
        <taxon>Bacteria division WOR-3</taxon>
    </lineage>
</organism>
<dbReference type="SUPFAM" id="SSF47781">
    <property type="entry name" value="RuvA domain 2-like"/>
    <property type="match status" value="1"/>
</dbReference>
<evidence type="ECO:0008006" key="3">
    <source>
        <dbReference type="Google" id="ProtNLM"/>
    </source>
</evidence>